<dbReference type="InterPro" id="IPR045061">
    <property type="entry name" value="FtsZ/CetZ"/>
</dbReference>
<protein>
    <recommendedName>
        <fullName evidence="6">Tubulin-like protein CetZ</fullName>
    </recommendedName>
</protein>
<evidence type="ECO:0000256" key="7">
    <source>
        <dbReference type="SAM" id="MobiDB-lite"/>
    </source>
</evidence>
<organism evidence="9 10">
    <name type="scientific">Halospeciosus flavus</name>
    <dbReference type="NCBI Taxonomy" id="3032283"/>
    <lineage>
        <taxon>Archaea</taxon>
        <taxon>Methanobacteriati</taxon>
        <taxon>Methanobacteriota</taxon>
        <taxon>Stenosarchaea group</taxon>
        <taxon>Halobacteria</taxon>
        <taxon>Halobacteriales</taxon>
        <taxon>Halobacteriaceae</taxon>
        <taxon>Halospeciosus</taxon>
    </lineage>
</organism>
<proteinExistence type="inferred from homology"/>
<dbReference type="EMBL" id="JBHTAR010000011">
    <property type="protein sequence ID" value="MFC7199750.1"/>
    <property type="molecule type" value="Genomic_DNA"/>
</dbReference>
<dbReference type="AlphaFoldDB" id="A0ABD5Z440"/>
<dbReference type="RefSeq" id="WP_279529675.1">
    <property type="nucleotide sequence ID" value="NZ_CP122312.1"/>
</dbReference>
<evidence type="ECO:0000313" key="9">
    <source>
        <dbReference type="EMBL" id="MFC7199750.1"/>
    </source>
</evidence>
<comment type="subcellular location">
    <subcellularLocation>
        <location evidence="6">Cytoplasm</location>
    </subcellularLocation>
</comment>
<evidence type="ECO:0000256" key="1">
    <source>
        <dbReference type="ARBA" id="ARBA00006877"/>
    </source>
</evidence>
<dbReference type="GO" id="GO:0005737">
    <property type="term" value="C:cytoplasm"/>
    <property type="evidence" value="ECO:0007669"/>
    <property type="project" value="UniProtKB-SubCell"/>
</dbReference>
<dbReference type="GO" id="GO:0005525">
    <property type="term" value="F:GTP binding"/>
    <property type="evidence" value="ECO:0007669"/>
    <property type="project" value="UniProtKB-UniRule"/>
</dbReference>
<dbReference type="CDD" id="cd02202">
    <property type="entry name" value="CetZ_tubulin-like"/>
    <property type="match status" value="1"/>
</dbReference>
<reference evidence="9 10" key="1">
    <citation type="journal article" date="2019" name="Int. J. Syst. Evol. Microbiol.">
        <title>The Global Catalogue of Microorganisms (GCM) 10K type strain sequencing project: providing services to taxonomists for standard genome sequencing and annotation.</title>
        <authorList>
            <consortium name="The Broad Institute Genomics Platform"/>
            <consortium name="The Broad Institute Genome Sequencing Center for Infectious Disease"/>
            <person name="Wu L."/>
            <person name="Ma J."/>
        </authorList>
    </citation>
    <scope>NUCLEOTIDE SEQUENCE [LARGE SCALE GENOMIC DNA]</scope>
    <source>
        <strain evidence="9 10">XZGYJ-43</strain>
    </source>
</reference>
<dbReference type="FunFam" id="3.40.50.1440:FF:000051">
    <property type="entry name" value="Tubulin-like protein CetZ"/>
    <property type="match status" value="1"/>
</dbReference>
<evidence type="ECO:0000256" key="4">
    <source>
        <dbReference type="ARBA" id="ARBA00022960"/>
    </source>
</evidence>
<dbReference type="Pfam" id="PF00091">
    <property type="entry name" value="Tubulin"/>
    <property type="match status" value="1"/>
</dbReference>
<feature type="binding site" evidence="6">
    <location>
        <position position="186"/>
    </location>
    <ligand>
        <name>GTP</name>
        <dbReference type="ChEBI" id="CHEBI:37565"/>
    </ligand>
</feature>
<keyword evidence="2 6" id="KW-0963">Cytoplasm</keyword>
<feature type="binding site" evidence="6">
    <location>
        <begin position="10"/>
        <end position="14"/>
    </location>
    <ligand>
        <name>GTP</name>
        <dbReference type="ChEBI" id="CHEBI:37565"/>
    </ligand>
</feature>
<evidence type="ECO:0000313" key="10">
    <source>
        <dbReference type="Proteomes" id="UP001596447"/>
    </source>
</evidence>
<dbReference type="SUPFAM" id="SSF52490">
    <property type="entry name" value="Tubulin nucleotide-binding domain-like"/>
    <property type="match status" value="1"/>
</dbReference>
<evidence type="ECO:0000256" key="5">
    <source>
        <dbReference type="ARBA" id="ARBA00023134"/>
    </source>
</evidence>
<gene>
    <name evidence="6" type="primary">cetZ</name>
    <name evidence="9" type="ORF">ACFQJ9_10075</name>
</gene>
<dbReference type="PANTHER" id="PTHR30314:SF10">
    <property type="entry name" value="TUBULIN-LIKE PROTEIN CETZ"/>
    <property type="match status" value="1"/>
</dbReference>
<dbReference type="PROSITE" id="PS00227">
    <property type="entry name" value="TUBULIN"/>
    <property type="match status" value="1"/>
</dbReference>
<feature type="domain" description="Tubulin/FtsZ GTPase" evidence="8">
    <location>
        <begin position="2"/>
        <end position="200"/>
    </location>
</feature>
<dbReference type="PRINTS" id="PR00423">
    <property type="entry name" value="CELLDVISFTSZ"/>
</dbReference>
<name>A0ABD5Z440_9EURY</name>
<feature type="binding site" evidence="6">
    <location>
        <begin position="109"/>
        <end position="111"/>
    </location>
    <ligand>
        <name>GTP</name>
        <dbReference type="ChEBI" id="CHEBI:37565"/>
    </ligand>
</feature>
<dbReference type="HAMAP" id="MF_01946">
    <property type="entry name" value="CetZ"/>
    <property type="match status" value="1"/>
</dbReference>
<evidence type="ECO:0000256" key="3">
    <source>
        <dbReference type="ARBA" id="ARBA00022741"/>
    </source>
</evidence>
<dbReference type="Proteomes" id="UP001596447">
    <property type="component" value="Unassembled WGS sequence"/>
</dbReference>
<dbReference type="SMART" id="SM00864">
    <property type="entry name" value="Tubulin"/>
    <property type="match status" value="1"/>
</dbReference>
<accession>A0ABD5Z440</accession>
<sequence>MQLVLIGVGQAGGKIVDALLQRESADKTPFIREAVAINTAEQDLRGLDHVPEANRHLVGQSRVGGHGVGGDNELAAEIAQDERSELVRAIDVPATNVDAFLVVAGLGGGTGSGMSPVLVNELQRIHTEPIYGLGILPSEDEGGLYSLNAARSLRTLRREADNVVLIDNDAWRSSGESLGDAYESINREIARRLAVLFSAGELSQSDTVGESVLDASEIINTLRGGGVSALGYGSGKIDTDDSSGRLSGLLGSSTPSVDETTAVNLTMSTIRKAVRSQLSVPCDVASTGRALVLVSGPPAWLSRKGIERGRQWVEETTQCLEVRGGDYPLPESDHVAAVVLLSDVKESERLDQLEAVAADAQGEQETHENDGEVSGESLSDDKLDGLF</sequence>
<dbReference type="Gene3D" id="3.40.50.1440">
    <property type="entry name" value="Tubulin/FtsZ, GTPase domain"/>
    <property type="match status" value="1"/>
</dbReference>
<dbReference type="InterPro" id="IPR037103">
    <property type="entry name" value="Tubulin/FtsZ-like_C"/>
</dbReference>
<dbReference type="Gene3D" id="3.30.1330.20">
    <property type="entry name" value="Tubulin/FtsZ, C-terminal domain"/>
    <property type="match status" value="1"/>
</dbReference>
<feature type="binding site" evidence="6">
    <location>
        <position position="168"/>
    </location>
    <ligand>
        <name>GTP</name>
        <dbReference type="ChEBI" id="CHEBI:37565"/>
    </ligand>
</feature>
<dbReference type="Pfam" id="PF21011">
    <property type="entry name" value="CetZ_C"/>
    <property type="match status" value="1"/>
</dbReference>
<comment type="caution">
    <text evidence="9">The sequence shown here is derived from an EMBL/GenBank/DDBJ whole genome shotgun (WGS) entry which is preliminary data.</text>
</comment>
<evidence type="ECO:0000259" key="8">
    <source>
        <dbReference type="SMART" id="SM00864"/>
    </source>
</evidence>
<feature type="region of interest" description="Disordered" evidence="7">
    <location>
        <begin position="356"/>
        <end position="387"/>
    </location>
</feature>
<keyword evidence="10" id="KW-1185">Reference proteome</keyword>
<evidence type="ECO:0000256" key="6">
    <source>
        <dbReference type="HAMAP-Rule" id="MF_01946"/>
    </source>
</evidence>
<dbReference type="InterPro" id="IPR003008">
    <property type="entry name" value="Tubulin_FtsZ_GTPase"/>
</dbReference>
<comment type="similarity">
    <text evidence="1 6">Belongs to the CetZ family.</text>
</comment>
<keyword evidence="3 6" id="KW-0547">Nucleotide-binding</keyword>
<dbReference type="InterPro" id="IPR032907">
    <property type="entry name" value="CetZ"/>
</dbReference>
<feature type="binding site" evidence="6">
    <location>
        <position position="141"/>
    </location>
    <ligand>
        <name>GTP</name>
        <dbReference type="ChEBI" id="CHEBI:37565"/>
    </ligand>
</feature>
<dbReference type="PANTHER" id="PTHR30314">
    <property type="entry name" value="CELL DIVISION PROTEIN FTSZ-RELATED"/>
    <property type="match status" value="1"/>
</dbReference>
<dbReference type="InterPro" id="IPR036525">
    <property type="entry name" value="Tubulin/FtsZ_GTPase_sf"/>
</dbReference>
<dbReference type="InterPro" id="IPR048737">
    <property type="entry name" value="CetZ_C"/>
</dbReference>
<keyword evidence="4 6" id="KW-0133">Cell shape</keyword>
<dbReference type="InterPro" id="IPR017975">
    <property type="entry name" value="Tubulin_CS"/>
</dbReference>
<comment type="function">
    <text evidence="6">Involved in cell shape control.</text>
</comment>
<evidence type="ECO:0000256" key="2">
    <source>
        <dbReference type="ARBA" id="ARBA00022490"/>
    </source>
</evidence>
<keyword evidence="5 6" id="KW-0342">GTP-binding</keyword>
<dbReference type="GO" id="GO:0008360">
    <property type="term" value="P:regulation of cell shape"/>
    <property type="evidence" value="ECO:0007669"/>
    <property type="project" value="UniProtKB-UniRule"/>
</dbReference>